<keyword evidence="2" id="KW-1185">Reference proteome</keyword>
<dbReference type="Proteomes" id="UP000018559">
    <property type="component" value="Unassembled WGS sequence"/>
</dbReference>
<dbReference type="RefSeq" id="WP_023859632.1">
    <property type="nucleotide sequence ID" value="NZ_AWWH01000114.1"/>
</dbReference>
<dbReference type="AlphaFoldDB" id="V7HVA6"/>
<gene>
    <name evidence="1" type="ORF">LEQ_0543</name>
</gene>
<dbReference type="PATRIC" id="fig|1392007.3.peg.1023"/>
<name>V7HVA6_9LACO</name>
<accession>V7HVA6</accession>
<comment type="caution">
    <text evidence="1">The sequence shown here is derived from an EMBL/GenBank/DDBJ whole genome shotgun (WGS) entry which is preliminary data.</text>
</comment>
<evidence type="ECO:0000313" key="2">
    <source>
        <dbReference type="Proteomes" id="UP000018559"/>
    </source>
</evidence>
<proteinExistence type="predicted"/>
<sequence>MEVFAYRNLGTRNREEFENMTLSEYSLQTEAFYLRQVDEFEKLHWQAFLNQAVQATTGSKKDPKPKYPTFESFYNSREKEENVRKKFEANYKPAKKTYDKKAVLQARRINDFGKRFRQETRKGGDG</sequence>
<evidence type="ECO:0000313" key="1">
    <source>
        <dbReference type="EMBL" id="ETA74164.1"/>
    </source>
</evidence>
<reference evidence="1 2" key="1">
    <citation type="journal article" date="2014" name="Genome Announc.">
        <title>The Genome of the Predominant Equine Lactobacillus Species, Lactobacillus equi, Is Reflective of Its Lifestyle Adaptations to an Herbivorous Host.</title>
        <authorList>
            <person name="O'Donnell M.M."/>
            <person name="Harris H.M."/>
            <person name="O'Toole P.W."/>
            <person name="Ross R.P."/>
        </authorList>
    </citation>
    <scope>NUCLEOTIDE SEQUENCE [LARGE SCALE GENOMIC DNA]</scope>
    <source>
        <strain evidence="1 2">DPC 6820</strain>
    </source>
</reference>
<organism evidence="1 2">
    <name type="scientific">Ligilactobacillus equi DPC 6820</name>
    <dbReference type="NCBI Taxonomy" id="1392007"/>
    <lineage>
        <taxon>Bacteria</taxon>
        <taxon>Bacillati</taxon>
        <taxon>Bacillota</taxon>
        <taxon>Bacilli</taxon>
        <taxon>Lactobacillales</taxon>
        <taxon>Lactobacillaceae</taxon>
        <taxon>Ligilactobacillus</taxon>
    </lineage>
</organism>
<dbReference type="EMBL" id="AWWH01000114">
    <property type="protein sequence ID" value="ETA74164.1"/>
    <property type="molecule type" value="Genomic_DNA"/>
</dbReference>
<protein>
    <submittedName>
        <fullName evidence="1">Uncharacterized protein</fullName>
    </submittedName>
</protein>